<dbReference type="Gene3D" id="3.40.50.720">
    <property type="entry name" value="NAD(P)-binding Rossmann-like Domain"/>
    <property type="match status" value="1"/>
</dbReference>
<name>A0A377V5C2_KLEPN</name>
<dbReference type="InterPro" id="IPR015426">
    <property type="entry name" value="Acetylaldehyde_DH_C"/>
</dbReference>
<dbReference type="AlphaFoldDB" id="A0A377V5C2"/>
<dbReference type="EC" id="1.2.1.10" evidence="2"/>
<gene>
    <name evidence="2" type="primary">mhpF_1</name>
    <name evidence="2" type="ORF">NCTC13443_04447</name>
</gene>
<dbReference type="GO" id="GO:0008774">
    <property type="term" value="F:acetaldehyde dehydrogenase (acetylating) activity"/>
    <property type="evidence" value="ECO:0007669"/>
    <property type="project" value="UniProtKB-EC"/>
</dbReference>
<evidence type="ECO:0000259" key="1">
    <source>
        <dbReference type="Pfam" id="PF09290"/>
    </source>
</evidence>
<organism evidence="2 3">
    <name type="scientific">Klebsiella pneumoniae</name>
    <dbReference type="NCBI Taxonomy" id="573"/>
    <lineage>
        <taxon>Bacteria</taxon>
        <taxon>Pseudomonadati</taxon>
        <taxon>Pseudomonadota</taxon>
        <taxon>Gammaproteobacteria</taxon>
        <taxon>Enterobacterales</taxon>
        <taxon>Enterobacteriaceae</taxon>
        <taxon>Klebsiella/Raoultella group</taxon>
        <taxon>Klebsiella</taxon>
        <taxon>Klebsiella pneumoniae complex</taxon>
    </lineage>
</organism>
<proteinExistence type="predicted"/>
<evidence type="ECO:0000313" key="2">
    <source>
        <dbReference type="EMBL" id="STT04253.1"/>
    </source>
</evidence>
<dbReference type="SUPFAM" id="SSF55347">
    <property type="entry name" value="Glyceraldehyde-3-phosphate dehydrogenase-like, C-terminal domain"/>
    <property type="match status" value="1"/>
</dbReference>
<dbReference type="Proteomes" id="UP000255518">
    <property type="component" value="Unassembled WGS sequence"/>
</dbReference>
<dbReference type="EMBL" id="UGKT01000001">
    <property type="protein sequence ID" value="STT04253.1"/>
    <property type="molecule type" value="Genomic_DNA"/>
</dbReference>
<protein>
    <submittedName>
        <fullName evidence="2">Acetaldehyde dehydrogenase</fullName>
        <ecNumber evidence="2">1.2.1.10</ecNumber>
    </submittedName>
</protein>
<accession>A0A377V5C2</accession>
<dbReference type="Pfam" id="PF09290">
    <property type="entry name" value="AcetDehyd-dimer"/>
    <property type="match status" value="1"/>
</dbReference>
<feature type="domain" description="Acetaldehyde dehydrogenase C-terminal" evidence="1">
    <location>
        <begin position="1"/>
        <end position="52"/>
    </location>
</feature>
<keyword evidence="2" id="KW-0560">Oxidoreductase</keyword>
<sequence>MQAYVPGYRLKQQVQFEVIPEDRPVNLPGVGCFSGLKTAVYLEVEGAAHYLPAYAGNLDIMTSAALATAEQMAGAMHSAAGATA</sequence>
<evidence type="ECO:0000313" key="3">
    <source>
        <dbReference type="Proteomes" id="UP000255518"/>
    </source>
</evidence>
<reference evidence="2 3" key="1">
    <citation type="submission" date="2018-06" db="EMBL/GenBank/DDBJ databases">
        <authorList>
            <consortium name="Pathogen Informatics"/>
            <person name="Doyle S."/>
        </authorList>
    </citation>
    <scope>NUCLEOTIDE SEQUENCE [LARGE SCALE GENOMIC DNA]</scope>
    <source>
        <strain evidence="2 3">NCTC13443</strain>
    </source>
</reference>